<dbReference type="SUPFAM" id="SSF53474">
    <property type="entry name" value="alpha/beta-Hydrolases"/>
    <property type="match status" value="1"/>
</dbReference>
<dbReference type="InterPro" id="IPR050654">
    <property type="entry name" value="AChE-related_enzymes"/>
</dbReference>
<accession>A0A7V5CTI5</accession>
<dbReference type="InterPro" id="IPR002018">
    <property type="entry name" value="CarbesteraseB"/>
</dbReference>
<evidence type="ECO:0000256" key="3">
    <source>
        <dbReference type="RuleBase" id="RU361235"/>
    </source>
</evidence>
<dbReference type="Pfam" id="PF00135">
    <property type="entry name" value="COesterase"/>
    <property type="match status" value="1"/>
</dbReference>
<reference evidence="5" key="1">
    <citation type="journal article" date="2020" name="mSystems">
        <title>Genome- and Community-Level Interaction Insights into Carbon Utilization and Element Cycling Functions of Hydrothermarchaeota in Hydrothermal Sediment.</title>
        <authorList>
            <person name="Zhou Z."/>
            <person name="Liu Y."/>
            <person name="Xu W."/>
            <person name="Pan J."/>
            <person name="Luo Z.H."/>
            <person name="Li M."/>
        </authorList>
    </citation>
    <scope>NUCLEOTIDE SEQUENCE [LARGE SCALE GENOMIC DNA]</scope>
    <source>
        <strain evidence="5">SpSt-855</strain>
    </source>
</reference>
<dbReference type="InterPro" id="IPR019826">
    <property type="entry name" value="Carboxylesterase_B_AS"/>
</dbReference>
<organism evidence="5">
    <name type="scientific">Acidobacterium capsulatum</name>
    <dbReference type="NCBI Taxonomy" id="33075"/>
    <lineage>
        <taxon>Bacteria</taxon>
        <taxon>Pseudomonadati</taxon>
        <taxon>Acidobacteriota</taxon>
        <taxon>Terriglobia</taxon>
        <taxon>Terriglobales</taxon>
        <taxon>Acidobacteriaceae</taxon>
        <taxon>Acidobacterium</taxon>
    </lineage>
</organism>
<sequence length="533" mass="58033">MLSSKVRIAVGCGVMAAMAWVGAPLAHASNQLVVKTESGKVRGEWSSDHMVRKFLGIPYAQPPVGKLRWHAPLPAKHWHGVRDATAFGPHCTQPALYADMVFRDPGNSEDCLSLNVWAPPAKKHDKLPVMVWIYGGGFITGGTSEPRQDGTNLAHKGVILVSMNYRLGIFGFFAGSGLAKESAHHAAGNYGLMDQSLALHWVHDNIAKFGGDPNNVTIFGESAGSMSVSTQMAAPSSQGMFARAAGESGGAFGNLTYPSLASAEKKDDAFMEKAFGTDDIAKLRKVGADALLKAEVNPAYGRVGFMPDIDGWYLPQTVPAIFAEGKQAHVPLLAGWNRDEGSFSMLGHPPTTLDSFEAFAHKAFGTNADAFLKAYAASNDQEAARARLDFAGDNFIAYSTWAWIEGQVKTGDAPVYRYYFALGSPGDMVHPASLGAFHSDDIEYVFGNLDSRRGAHWRPEDYALSNQMQNYWTDFAKTGDPNGSGLPQWPKYDAADNWQVMHLEPDAHAEPAQHQDRYEFLEKVWGNHPRPNQ</sequence>
<dbReference type="Gene3D" id="3.40.50.1820">
    <property type="entry name" value="alpha/beta hydrolase"/>
    <property type="match status" value="1"/>
</dbReference>
<keyword evidence="3" id="KW-0732">Signal</keyword>
<proteinExistence type="inferred from homology"/>
<evidence type="ECO:0000313" key="5">
    <source>
        <dbReference type="EMBL" id="HGY94861.1"/>
    </source>
</evidence>
<gene>
    <name evidence="5" type="ORF">ENW50_09305</name>
</gene>
<evidence type="ECO:0000256" key="1">
    <source>
        <dbReference type="ARBA" id="ARBA00005964"/>
    </source>
</evidence>
<feature type="signal peptide" evidence="3">
    <location>
        <begin position="1"/>
        <end position="28"/>
    </location>
</feature>
<protein>
    <recommendedName>
        <fullName evidence="3">Carboxylic ester hydrolase</fullName>
        <ecNumber evidence="3">3.1.1.-</ecNumber>
    </recommendedName>
</protein>
<dbReference type="PANTHER" id="PTHR43918">
    <property type="entry name" value="ACETYLCHOLINESTERASE"/>
    <property type="match status" value="1"/>
</dbReference>
<dbReference type="EMBL" id="DTKL01000059">
    <property type="protein sequence ID" value="HGY94861.1"/>
    <property type="molecule type" value="Genomic_DNA"/>
</dbReference>
<feature type="chain" id="PRO_5031587957" description="Carboxylic ester hydrolase" evidence="3">
    <location>
        <begin position="29"/>
        <end position="533"/>
    </location>
</feature>
<keyword evidence="2 3" id="KW-0378">Hydrolase</keyword>
<dbReference type="EC" id="3.1.1.-" evidence="3"/>
<dbReference type="PANTHER" id="PTHR43918:SF4">
    <property type="entry name" value="CARBOXYLIC ESTER HYDROLASE"/>
    <property type="match status" value="1"/>
</dbReference>
<evidence type="ECO:0000256" key="2">
    <source>
        <dbReference type="ARBA" id="ARBA00022801"/>
    </source>
</evidence>
<dbReference type="GO" id="GO:0052689">
    <property type="term" value="F:carboxylic ester hydrolase activity"/>
    <property type="evidence" value="ECO:0007669"/>
    <property type="project" value="TreeGrafter"/>
</dbReference>
<dbReference type="PROSITE" id="PS00122">
    <property type="entry name" value="CARBOXYLESTERASE_B_1"/>
    <property type="match status" value="1"/>
</dbReference>
<dbReference type="InterPro" id="IPR029058">
    <property type="entry name" value="AB_hydrolase_fold"/>
</dbReference>
<feature type="domain" description="Carboxylesterase type B" evidence="4">
    <location>
        <begin position="31"/>
        <end position="518"/>
    </location>
</feature>
<dbReference type="AlphaFoldDB" id="A0A7V5CTI5"/>
<comment type="similarity">
    <text evidence="1 3">Belongs to the type-B carboxylesterase/lipase family.</text>
</comment>
<name>A0A7V5CTI5_9BACT</name>
<evidence type="ECO:0000259" key="4">
    <source>
        <dbReference type="Pfam" id="PF00135"/>
    </source>
</evidence>
<comment type="caution">
    <text evidence="5">The sequence shown here is derived from an EMBL/GenBank/DDBJ whole genome shotgun (WGS) entry which is preliminary data.</text>
</comment>